<keyword evidence="3" id="KW-1185">Reference proteome</keyword>
<sequence>MSSTSHPTDSSATSVYASISNKFQEYVDSLLLNTKGSLRGFANFDIHFFKTRSPPVNPDEFWSKSFAAERIKHGSDRFTKHKPNYAKLLSSSQVPLATTVTTASSSSSSLSSLLPLSMPPVTPPPTSSSGSKNIVTPVFREYVENQHKSFTKPKWALSTNTIVEDKLLEASR</sequence>
<feature type="region of interest" description="Disordered" evidence="1">
    <location>
        <begin position="106"/>
        <end position="133"/>
    </location>
</feature>
<organism evidence="2 3">
    <name type="scientific">Circinella minor</name>
    <dbReference type="NCBI Taxonomy" id="1195481"/>
    <lineage>
        <taxon>Eukaryota</taxon>
        <taxon>Fungi</taxon>
        <taxon>Fungi incertae sedis</taxon>
        <taxon>Mucoromycota</taxon>
        <taxon>Mucoromycotina</taxon>
        <taxon>Mucoromycetes</taxon>
        <taxon>Mucorales</taxon>
        <taxon>Lichtheimiaceae</taxon>
        <taxon>Circinella</taxon>
    </lineage>
</organism>
<dbReference type="Proteomes" id="UP000646827">
    <property type="component" value="Unassembled WGS sequence"/>
</dbReference>
<dbReference type="AlphaFoldDB" id="A0A8H7VJM6"/>
<comment type="caution">
    <text evidence="2">The sequence shown here is derived from an EMBL/GenBank/DDBJ whole genome shotgun (WGS) entry which is preliminary data.</text>
</comment>
<dbReference type="EMBL" id="JAEPRB010000112">
    <property type="protein sequence ID" value="KAG2221347.1"/>
    <property type="molecule type" value="Genomic_DNA"/>
</dbReference>
<proteinExistence type="predicted"/>
<feature type="compositionally biased region" description="Pro residues" evidence="1">
    <location>
        <begin position="117"/>
        <end position="126"/>
    </location>
</feature>
<name>A0A8H7VJM6_9FUNG</name>
<evidence type="ECO:0000313" key="2">
    <source>
        <dbReference type="EMBL" id="KAG2221347.1"/>
    </source>
</evidence>
<evidence type="ECO:0000313" key="3">
    <source>
        <dbReference type="Proteomes" id="UP000646827"/>
    </source>
</evidence>
<feature type="compositionally biased region" description="Low complexity" evidence="1">
    <location>
        <begin position="106"/>
        <end position="116"/>
    </location>
</feature>
<reference evidence="2 3" key="1">
    <citation type="submission" date="2020-12" db="EMBL/GenBank/DDBJ databases">
        <title>Metabolic potential, ecology and presence of endohyphal bacteria is reflected in genomic diversity of Mucoromycotina.</title>
        <authorList>
            <person name="Muszewska A."/>
            <person name="Okrasinska A."/>
            <person name="Steczkiewicz K."/>
            <person name="Drgas O."/>
            <person name="Orlowska M."/>
            <person name="Perlinska-Lenart U."/>
            <person name="Aleksandrzak-Piekarczyk T."/>
            <person name="Szatraj K."/>
            <person name="Zielenkiewicz U."/>
            <person name="Pilsyk S."/>
            <person name="Malc E."/>
            <person name="Mieczkowski P."/>
            <person name="Kruszewska J.S."/>
            <person name="Biernat P."/>
            <person name="Pawlowska J."/>
        </authorList>
    </citation>
    <scope>NUCLEOTIDE SEQUENCE [LARGE SCALE GENOMIC DNA]</scope>
    <source>
        <strain evidence="2 3">CBS 142.35</strain>
    </source>
</reference>
<accession>A0A8H7VJM6</accession>
<evidence type="ECO:0000256" key="1">
    <source>
        <dbReference type="SAM" id="MobiDB-lite"/>
    </source>
</evidence>
<protein>
    <submittedName>
        <fullName evidence="2">Uncharacterized protein</fullName>
    </submittedName>
</protein>
<gene>
    <name evidence="2" type="ORF">INT45_014031</name>
</gene>